<dbReference type="GO" id="GO:0000272">
    <property type="term" value="P:polysaccharide catabolic process"/>
    <property type="evidence" value="ECO:0007669"/>
    <property type="project" value="InterPro"/>
</dbReference>
<evidence type="ECO:0000256" key="5">
    <source>
        <dbReference type="ARBA" id="ARBA00023277"/>
    </source>
</evidence>
<evidence type="ECO:0000256" key="6">
    <source>
        <dbReference type="HAMAP-Rule" id="MF_01246"/>
    </source>
</evidence>
<gene>
    <name evidence="7" type="ORF">SAMN05444401_3969</name>
</gene>
<dbReference type="SUPFAM" id="SSF88713">
    <property type="entry name" value="Glycoside hydrolase/deacetylase"/>
    <property type="match status" value="1"/>
</dbReference>
<evidence type="ECO:0000313" key="8">
    <source>
        <dbReference type="Proteomes" id="UP000184080"/>
    </source>
</evidence>
<comment type="subunit">
    <text evidence="6">Homodimer.</text>
</comment>
<feature type="binding site" evidence="6">
    <location>
        <position position="124"/>
    </location>
    <ligand>
        <name>Mg(2+)</name>
        <dbReference type="ChEBI" id="CHEBI:18420"/>
    </ligand>
</feature>
<evidence type="ECO:0000256" key="4">
    <source>
        <dbReference type="ARBA" id="ARBA00022842"/>
    </source>
</evidence>
<comment type="similarity">
    <text evidence="6">Belongs to the YdjC deacetylase family.</text>
</comment>
<keyword evidence="2 6" id="KW-0479">Metal-binding</keyword>
<keyword evidence="8" id="KW-1185">Reference proteome</keyword>
<dbReference type="OrthoDB" id="9774177at2"/>
<evidence type="ECO:0000256" key="2">
    <source>
        <dbReference type="ARBA" id="ARBA00022723"/>
    </source>
</evidence>
<evidence type="ECO:0000256" key="1">
    <source>
        <dbReference type="ARBA" id="ARBA00001946"/>
    </source>
</evidence>
<organism evidence="7 8">
    <name type="scientific">Clostridium amylolyticum</name>
    <dbReference type="NCBI Taxonomy" id="1121298"/>
    <lineage>
        <taxon>Bacteria</taxon>
        <taxon>Bacillati</taxon>
        <taxon>Bacillota</taxon>
        <taxon>Clostridia</taxon>
        <taxon>Eubacteriales</taxon>
        <taxon>Clostridiaceae</taxon>
        <taxon>Clostridium</taxon>
    </lineage>
</organism>
<dbReference type="InterPro" id="IPR022948">
    <property type="entry name" value="COD_ChbG_bac"/>
</dbReference>
<dbReference type="Proteomes" id="UP000184080">
    <property type="component" value="Unassembled WGS sequence"/>
</dbReference>
<feature type="binding site" evidence="6">
    <location>
        <position position="60"/>
    </location>
    <ligand>
        <name>Mg(2+)</name>
        <dbReference type="ChEBI" id="CHEBI:18420"/>
    </ligand>
</feature>
<dbReference type="PANTHER" id="PTHR31609">
    <property type="entry name" value="YDJC DEACETYLASE FAMILY MEMBER"/>
    <property type="match status" value="1"/>
</dbReference>
<keyword evidence="4 6" id="KW-0460">Magnesium</keyword>
<proteinExistence type="inferred from homology"/>
<dbReference type="NCBIfam" id="NF002559">
    <property type="entry name" value="PRK02134.1"/>
    <property type="match status" value="1"/>
</dbReference>
<dbReference type="EMBL" id="FQZO01000008">
    <property type="protein sequence ID" value="SHJ81828.1"/>
    <property type="molecule type" value="Genomic_DNA"/>
</dbReference>
<dbReference type="GO" id="GO:0046872">
    <property type="term" value="F:metal ion binding"/>
    <property type="evidence" value="ECO:0007669"/>
    <property type="project" value="UniProtKB-KW"/>
</dbReference>
<dbReference type="STRING" id="1121298.SAMN05444401_3969"/>
<name>A0A1M6MEI7_9CLOT</name>
<dbReference type="GO" id="GO:0016811">
    <property type="term" value="F:hydrolase activity, acting on carbon-nitrogen (but not peptide) bonds, in linear amides"/>
    <property type="evidence" value="ECO:0007669"/>
    <property type="project" value="UniProtKB-UniRule"/>
</dbReference>
<dbReference type="RefSeq" id="WP_073010918.1">
    <property type="nucleotide sequence ID" value="NZ_FQZO01000008.1"/>
</dbReference>
<dbReference type="InterPro" id="IPR006879">
    <property type="entry name" value="YdjC-like"/>
</dbReference>
<accession>A0A1M6MEI7</accession>
<dbReference type="HAMAP" id="MF_01246">
    <property type="entry name" value="COD"/>
    <property type="match status" value="1"/>
</dbReference>
<comment type="function">
    <text evidence="6">Probably catalyzes the deacetylation of acetylated carbohydrates an important step in the degradation of oligosaccharides.</text>
</comment>
<reference evidence="7 8" key="1">
    <citation type="submission" date="2016-11" db="EMBL/GenBank/DDBJ databases">
        <authorList>
            <person name="Jaros S."/>
            <person name="Januszkiewicz K."/>
            <person name="Wedrychowicz H."/>
        </authorList>
    </citation>
    <scope>NUCLEOTIDE SEQUENCE [LARGE SCALE GENOMIC DNA]</scope>
    <source>
        <strain evidence="7 8">DSM 21864</strain>
    </source>
</reference>
<keyword evidence="3 6" id="KW-0378">Hydrolase</keyword>
<sequence>MLKLIINADDFGYSRAVNYGIMDAHKMGILTSTTLMTNMPGAEHAVKLAKENDTLGVGVHLVLTCGRPLIQGHKTIISESGDFKKLSFYEQDFQVDLQEVYKEWKAQIEKFLSFGLIPTHLDSHHHINSFGNIYNVFLKLAKEYNLPIRNNIKKEVYDISKEFKSTDFFGGELNEAIVNVINLENSFKDYETVEIMCHPAYVDQFLLKSSSFVFPRLEELEILTDKRINEDIKGSKNIKLISYRDL</sequence>
<dbReference type="Gene3D" id="3.20.20.370">
    <property type="entry name" value="Glycoside hydrolase/deacetylase"/>
    <property type="match status" value="1"/>
</dbReference>
<evidence type="ECO:0000313" key="7">
    <source>
        <dbReference type="EMBL" id="SHJ81828.1"/>
    </source>
</evidence>
<dbReference type="AlphaFoldDB" id="A0A1M6MEI7"/>
<dbReference type="InterPro" id="IPR011330">
    <property type="entry name" value="Glyco_hydro/deAcase_b/a-brl"/>
</dbReference>
<dbReference type="PANTHER" id="PTHR31609:SF1">
    <property type="entry name" value="CARBOHYDRATE DEACETYLASE"/>
    <property type="match status" value="1"/>
</dbReference>
<keyword evidence="5 6" id="KW-0119">Carbohydrate metabolism</keyword>
<evidence type="ECO:0000256" key="3">
    <source>
        <dbReference type="ARBA" id="ARBA00022801"/>
    </source>
</evidence>
<dbReference type="Pfam" id="PF04794">
    <property type="entry name" value="YdjC"/>
    <property type="match status" value="1"/>
</dbReference>
<comment type="cofactor">
    <cofactor evidence="1 6">
        <name>Mg(2+)</name>
        <dbReference type="ChEBI" id="CHEBI:18420"/>
    </cofactor>
</comment>
<protein>
    <recommendedName>
        <fullName evidence="6">Carbohydrate deacetylase</fullName>
        <ecNumber evidence="6">3.5.1.-</ecNumber>
    </recommendedName>
</protein>
<dbReference type="CDD" id="cd10803">
    <property type="entry name" value="YdjC_EF3048_like"/>
    <property type="match status" value="1"/>
</dbReference>
<dbReference type="EC" id="3.5.1.-" evidence="6"/>
<dbReference type="GO" id="GO:0019213">
    <property type="term" value="F:deacetylase activity"/>
    <property type="evidence" value="ECO:0007669"/>
    <property type="project" value="TreeGrafter"/>
</dbReference>